<dbReference type="OrthoDB" id="9933814at2"/>
<dbReference type="Proteomes" id="UP000234752">
    <property type="component" value="Chromosome eg_2"/>
</dbReference>
<accession>A0A2K9NFM5</accession>
<dbReference type="AlphaFoldDB" id="A0A2K9NFM5"/>
<protein>
    <submittedName>
        <fullName evidence="1">Uncharacterized protein</fullName>
    </submittedName>
</protein>
<proteinExistence type="predicted"/>
<reference evidence="1 2" key="1">
    <citation type="submission" date="2017-12" db="EMBL/GenBank/DDBJ databases">
        <title>Genomes of bacteria within cyanobacterial aggregates.</title>
        <authorList>
            <person name="Cai H."/>
        </authorList>
    </citation>
    <scope>NUCLEOTIDE SEQUENCE [LARGE SCALE GENOMIC DNA]</scope>
    <source>
        <strain evidence="1 2">TH16</strain>
    </source>
</reference>
<evidence type="ECO:0000313" key="2">
    <source>
        <dbReference type="Proteomes" id="UP000234752"/>
    </source>
</evidence>
<keyword evidence="2" id="KW-1185">Reference proteome</keyword>
<dbReference type="KEGG" id="ncb:C0V82_15985"/>
<evidence type="ECO:0000313" key="1">
    <source>
        <dbReference type="EMBL" id="AUN31930.1"/>
    </source>
</evidence>
<gene>
    <name evidence="1" type="ORF">C0V82_15985</name>
</gene>
<dbReference type="RefSeq" id="WP_102113484.1">
    <property type="nucleotide sequence ID" value="NZ_BMGN01000012.1"/>
</dbReference>
<sequence>MAQTEDTLRVSNRGVVLPMALVGALLAAVWFAAVQSANVADLSARVRVLEGRADDQHKAWTAIDVRLARMEVTLQSLADSVRRDQRDGGPR</sequence>
<name>A0A2K9NFM5_9PROT</name>
<dbReference type="EMBL" id="CP025612">
    <property type="protein sequence ID" value="AUN31930.1"/>
    <property type="molecule type" value="Genomic_DNA"/>
</dbReference>
<organism evidence="1 2">
    <name type="scientific">Niveispirillum cyanobacteriorum</name>
    <dbReference type="NCBI Taxonomy" id="1612173"/>
    <lineage>
        <taxon>Bacteria</taxon>
        <taxon>Pseudomonadati</taxon>
        <taxon>Pseudomonadota</taxon>
        <taxon>Alphaproteobacteria</taxon>
        <taxon>Rhodospirillales</taxon>
        <taxon>Azospirillaceae</taxon>
        <taxon>Niveispirillum</taxon>
    </lineage>
</organism>